<reference evidence="1" key="1">
    <citation type="journal article" date="2023" name="IScience">
        <title>Live-bearing cockroach genome reveals convergent evolutionary mechanisms linked to viviparity in insects and beyond.</title>
        <authorList>
            <person name="Fouks B."/>
            <person name="Harrison M.C."/>
            <person name="Mikhailova A.A."/>
            <person name="Marchal E."/>
            <person name="English S."/>
            <person name="Carruthers M."/>
            <person name="Jennings E.C."/>
            <person name="Chiamaka E.L."/>
            <person name="Frigard R.A."/>
            <person name="Pippel M."/>
            <person name="Attardo G.M."/>
            <person name="Benoit J.B."/>
            <person name="Bornberg-Bauer E."/>
            <person name="Tobe S.S."/>
        </authorList>
    </citation>
    <scope>NUCLEOTIDE SEQUENCE</scope>
    <source>
        <strain evidence="1">Stay&amp;Tobe</strain>
    </source>
</reference>
<reference evidence="1" key="2">
    <citation type="submission" date="2023-05" db="EMBL/GenBank/DDBJ databases">
        <authorList>
            <person name="Fouks B."/>
        </authorList>
    </citation>
    <scope>NUCLEOTIDE SEQUENCE</scope>
    <source>
        <strain evidence="1">Stay&amp;Tobe</strain>
        <tissue evidence="1">Testes</tissue>
    </source>
</reference>
<protein>
    <submittedName>
        <fullName evidence="1">Uncharacterized protein</fullName>
    </submittedName>
</protein>
<gene>
    <name evidence="1" type="ORF">L9F63_025269</name>
</gene>
<comment type="caution">
    <text evidence="1">The sequence shown here is derived from an EMBL/GenBank/DDBJ whole genome shotgun (WGS) entry which is preliminary data.</text>
</comment>
<dbReference type="Proteomes" id="UP001233999">
    <property type="component" value="Unassembled WGS sequence"/>
</dbReference>
<proteinExistence type="predicted"/>
<dbReference type="AlphaFoldDB" id="A0AAD7ZDA5"/>
<sequence>LKAIPCYESVLYNWNQRLSMVVIIKETSKIYEIICIVDCAKRTLMLLIINTLLDIHCTIVPFMTNWENSRCPLLQVNIGYNLLCLIAG</sequence>
<keyword evidence="2" id="KW-1185">Reference proteome</keyword>
<dbReference type="EMBL" id="JASPKZ010009283">
    <property type="protein sequence ID" value="KAJ9577868.1"/>
    <property type="molecule type" value="Genomic_DNA"/>
</dbReference>
<evidence type="ECO:0000313" key="2">
    <source>
        <dbReference type="Proteomes" id="UP001233999"/>
    </source>
</evidence>
<feature type="non-terminal residue" evidence="1">
    <location>
        <position position="88"/>
    </location>
</feature>
<feature type="non-terminal residue" evidence="1">
    <location>
        <position position="1"/>
    </location>
</feature>
<name>A0AAD7ZDA5_DIPPU</name>
<accession>A0AAD7ZDA5</accession>
<organism evidence="1 2">
    <name type="scientific">Diploptera punctata</name>
    <name type="common">Pacific beetle cockroach</name>
    <dbReference type="NCBI Taxonomy" id="6984"/>
    <lineage>
        <taxon>Eukaryota</taxon>
        <taxon>Metazoa</taxon>
        <taxon>Ecdysozoa</taxon>
        <taxon>Arthropoda</taxon>
        <taxon>Hexapoda</taxon>
        <taxon>Insecta</taxon>
        <taxon>Pterygota</taxon>
        <taxon>Neoptera</taxon>
        <taxon>Polyneoptera</taxon>
        <taxon>Dictyoptera</taxon>
        <taxon>Blattodea</taxon>
        <taxon>Blaberoidea</taxon>
        <taxon>Blaberidae</taxon>
        <taxon>Diplopterinae</taxon>
        <taxon>Diploptera</taxon>
    </lineage>
</organism>
<evidence type="ECO:0000313" key="1">
    <source>
        <dbReference type="EMBL" id="KAJ9577868.1"/>
    </source>
</evidence>